<reference evidence="2" key="1">
    <citation type="submission" date="2022-04" db="EMBL/GenBank/DDBJ databases">
        <title>A functionally conserved STORR gene fusion in Papaver species that diverged 16.8 million years ago.</title>
        <authorList>
            <person name="Catania T."/>
        </authorList>
    </citation>
    <scope>NUCLEOTIDE SEQUENCE</scope>
    <source>
        <strain evidence="2">S-188037</strain>
    </source>
</reference>
<dbReference type="Proteomes" id="UP001202328">
    <property type="component" value="Unassembled WGS sequence"/>
</dbReference>
<evidence type="ECO:0000313" key="2">
    <source>
        <dbReference type="EMBL" id="KAI3852089.1"/>
    </source>
</evidence>
<dbReference type="SMART" id="SM00256">
    <property type="entry name" value="FBOX"/>
    <property type="match status" value="1"/>
</dbReference>
<dbReference type="InterPro" id="IPR013187">
    <property type="entry name" value="F-box-assoc_dom_typ3"/>
</dbReference>
<proteinExistence type="predicted"/>
<feature type="domain" description="F-box" evidence="1">
    <location>
        <begin position="25"/>
        <end position="65"/>
    </location>
</feature>
<dbReference type="Pfam" id="PF00646">
    <property type="entry name" value="F-box"/>
    <property type="match status" value="1"/>
</dbReference>
<gene>
    <name evidence="2" type="ORF">MKW98_020088</name>
</gene>
<keyword evidence="3" id="KW-1185">Reference proteome</keyword>
<dbReference type="EMBL" id="JAJJMB010015809">
    <property type="protein sequence ID" value="KAI3852089.1"/>
    <property type="molecule type" value="Genomic_DNA"/>
</dbReference>
<dbReference type="PANTHER" id="PTHR31111:SF138">
    <property type="entry name" value="F-BOX ASSOCIATED DOMAIN-CONTAINING PROTEIN"/>
    <property type="match status" value="1"/>
</dbReference>
<dbReference type="PANTHER" id="PTHR31111">
    <property type="entry name" value="BNAA05G37150D PROTEIN-RELATED"/>
    <property type="match status" value="1"/>
</dbReference>
<dbReference type="InterPro" id="IPR001810">
    <property type="entry name" value="F-box_dom"/>
</dbReference>
<dbReference type="Pfam" id="PF08268">
    <property type="entry name" value="FBA_3"/>
    <property type="match status" value="1"/>
</dbReference>
<accession>A0AAD4X6C6</accession>
<comment type="caution">
    <text evidence="2">The sequence shown here is derived from an EMBL/GenBank/DDBJ whole genome shotgun (WGS) entry which is preliminary data.</text>
</comment>
<dbReference type="AlphaFoldDB" id="A0AAD4X6C6"/>
<dbReference type="SUPFAM" id="SSF81383">
    <property type="entry name" value="F-box domain"/>
    <property type="match status" value="1"/>
</dbReference>
<sequence>MEKYVVNSDNKNRDISNNTSVVVDVEFSILCEILSRLPVKSLMRFKCVSKTRLSLIQEDPYFIDLHCKRSRTLRPALLYVTPLNIKDQNNPFRVGDEFFLTAELSFERRGKRKAQIHSTRKINLFTCNDIEGPVNGLICIVHRHRLPADVRIYNISTREVTPRITSALLTEEVEKNSTCWRPSYHITYKLGFHPAIKEHKLLCMCRIHLCDTDYEYELYQVLTVGDNRWRRIDWVSPCRLDFLHLSVYANGSIYFCSSFFLDCDPKFLVVFDVGSEKFRTISIPIFILDHQPLNPCFWLRRAYLLAVDGNVAILRRMSNRILKLWMYEATNCDDAEANWTENIINLPFSWDRNRSLSFSNVEGTNQIIMELSGNRKRRVNSVSLYSYDWKKKTFCEVKVSGVPASVPNFCTVYSFRRKSLSCPEDGIIGGVLGWRIRTPNRTLSELFPRICTHQAIWWLLEHASCFM</sequence>
<organism evidence="2 3">
    <name type="scientific">Papaver atlanticum</name>
    <dbReference type="NCBI Taxonomy" id="357466"/>
    <lineage>
        <taxon>Eukaryota</taxon>
        <taxon>Viridiplantae</taxon>
        <taxon>Streptophyta</taxon>
        <taxon>Embryophyta</taxon>
        <taxon>Tracheophyta</taxon>
        <taxon>Spermatophyta</taxon>
        <taxon>Magnoliopsida</taxon>
        <taxon>Ranunculales</taxon>
        <taxon>Papaveraceae</taxon>
        <taxon>Papaveroideae</taxon>
        <taxon>Papaver</taxon>
    </lineage>
</organism>
<dbReference type="NCBIfam" id="TIGR01640">
    <property type="entry name" value="F_box_assoc_1"/>
    <property type="match status" value="1"/>
</dbReference>
<evidence type="ECO:0000259" key="1">
    <source>
        <dbReference type="SMART" id="SM00256"/>
    </source>
</evidence>
<dbReference type="InterPro" id="IPR036047">
    <property type="entry name" value="F-box-like_dom_sf"/>
</dbReference>
<dbReference type="InterPro" id="IPR017451">
    <property type="entry name" value="F-box-assoc_interact_dom"/>
</dbReference>
<protein>
    <recommendedName>
        <fullName evidence="1">F-box domain-containing protein</fullName>
    </recommendedName>
</protein>
<name>A0AAD4X6C6_9MAGN</name>
<evidence type="ECO:0000313" key="3">
    <source>
        <dbReference type="Proteomes" id="UP001202328"/>
    </source>
</evidence>